<name>A0A9N9T5E4_DIABA</name>
<gene>
    <name evidence="3" type="ORF">DIABBA_LOCUS10262</name>
</gene>
<feature type="compositionally biased region" description="Basic and acidic residues" evidence="1">
    <location>
        <begin position="165"/>
        <end position="183"/>
    </location>
</feature>
<reference evidence="3" key="1">
    <citation type="submission" date="2022-01" db="EMBL/GenBank/DDBJ databases">
        <authorList>
            <person name="King R."/>
        </authorList>
    </citation>
    <scope>NUCLEOTIDE SEQUENCE</scope>
</reference>
<evidence type="ECO:0000313" key="4">
    <source>
        <dbReference type="Proteomes" id="UP001153709"/>
    </source>
</evidence>
<feature type="region of interest" description="Disordered" evidence="1">
    <location>
        <begin position="107"/>
        <end position="183"/>
    </location>
</feature>
<feature type="region of interest" description="Disordered" evidence="1">
    <location>
        <begin position="570"/>
        <end position="603"/>
    </location>
</feature>
<evidence type="ECO:0000256" key="1">
    <source>
        <dbReference type="SAM" id="MobiDB-lite"/>
    </source>
</evidence>
<feature type="compositionally biased region" description="Basic and acidic residues" evidence="1">
    <location>
        <begin position="925"/>
        <end position="941"/>
    </location>
</feature>
<feature type="region of interest" description="Disordered" evidence="1">
    <location>
        <begin position="841"/>
        <end position="941"/>
    </location>
</feature>
<evidence type="ECO:0000313" key="3">
    <source>
        <dbReference type="EMBL" id="CAG9837261.1"/>
    </source>
</evidence>
<feature type="compositionally biased region" description="Polar residues" evidence="1">
    <location>
        <begin position="891"/>
        <end position="900"/>
    </location>
</feature>
<feature type="compositionally biased region" description="Acidic residues" evidence="1">
    <location>
        <begin position="877"/>
        <end position="888"/>
    </location>
</feature>
<proteinExistence type="predicted"/>
<feature type="compositionally biased region" description="Basic residues" evidence="1">
    <location>
        <begin position="120"/>
        <end position="145"/>
    </location>
</feature>
<evidence type="ECO:0000256" key="2">
    <source>
        <dbReference type="SAM" id="SignalP"/>
    </source>
</evidence>
<keyword evidence="4" id="KW-1185">Reference proteome</keyword>
<accession>A0A9N9T5E4</accession>
<feature type="signal peptide" evidence="2">
    <location>
        <begin position="1"/>
        <end position="22"/>
    </location>
</feature>
<organism evidence="3 4">
    <name type="scientific">Diabrotica balteata</name>
    <name type="common">Banded cucumber beetle</name>
    <dbReference type="NCBI Taxonomy" id="107213"/>
    <lineage>
        <taxon>Eukaryota</taxon>
        <taxon>Metazoa</taxon>
        <taxon>Ecdysozoa</taxon>
        <taxon>Arthropoda</taxon>
        <taxon>Hexapoda</taxon>
        <taxon>Insecta</taxon>
        <taxon>Pterygota</taxon>
        <taxon>Neoptera</taxon>
        <taxon>Endopterygota</taxon>
        <taxon>Coleoptera</taxon>
        <taxon>Polyphaga</taxon>
        <taxon>Cucujiformia</taxon>
        <taxon>Chrysomeloidea</taxon>
        <taxon>Chrysomelidae</taxon>
        <taxon>Galerucinae</taxon>
        <taxon>Diabroticina</taxon>
        <taxon>Diabroticites</taxon>
        <taxon>Diabrotica</taxon>
    </lineage>
</organism>
<feature type="compositionally biased region" description="Polar residues" evidence="1">
    <location>
        <begin position="850"/>
        <end position="865"/>
    </location>
</feature>
<dbReference type="OrthoDB" id="8035982at2759"/>
<sequence>MKLLNLLGVTCILIISLNIIRADQDFLEYYQPRPDLPKELNEWLAFVQEHKQDFKAIKNIVKRRNREQNYYDEIEEAQSHKLLSYDEDQYIDEAPHNDIYPHFNQVLNKNAPSNLGTTNHKQRKTKKSNKFKSSHKSSRARRHSSKEHFFESQKIPAVEPNGKIGEIHRSDRKFPERYKQDNQDKYNKREIQINVLKDGKLIKSIQENEKNSKSLVFNIEAVNDDKNSIEQNSKNLKLPKSLLNISPVQRSSDSKELFNKDQENVLNYNNLFSVNEKLNTDRNIADKTLKDNALFYQVTMPNFHSIINQPLHRGFQSNTSKFITPQNVQKKQNQFYGNNFKDMSKFWTASEKDRLQKGIEFAQDNPNLKNGIQDNGFEAAKSIVVETSPNKDSSIGKEPQQLSLKRNSDIKEGLSNNLYGAASEDVNELLNENKMNYDKNIRHKETIDVSINSLNDTEKNQKLDNTEPTDSNTEAVLDNEDMNKEIKNTNNHNLNLNVSNVYKTDEKNQINIKVSTDKEVIKNNDKTNNINLDKDDVGMVPITEDTNINNKNILSDTTLNIVQENGRIEETNNKEQLQQNKKESPLPSHSNVHTGHENINNHIEITIVEPKGNIKTDIEKNEDIQENTEKNSNKDFNMDDTLLKITTPEDFNDLNIQEIKDEQMHLSKDLEPDKSIEKSNDIDEDKENDLVNCDIVGRPVNDMDTQYLDNENIRKNSQTIKVIIDGSKSNNGKNDLEDNFQNRYFHHTYHKLKTAHCQGDQCDLNKRLAKKKFFRRKKQPYSNHINKKRDPYKLRQLKSADYVYDAEIEEPIDEEYVNEEHATSKREHFLTINKKGAVEGDYGDEEDSIPSKSNKLNQIIKQSDNVFADPRTVSSRDEEDDGDYYEEENSSKNGTVNATKNGKLEIKEQSDNFGKRMHPKPKPPPPKDQKPHQNDMDNKNKNYVREPRSQADTEHNDQAQKFVRETQKNLKKIASAKKQVKNKFPLSSKGFFTNNNFKRSDSVADVDKSGSADSPKIDVDDLAKSALGLTNGDLERTTLFNFNEVPGVSVSSTMQPESVTEVCEEVTQVSIGNMCENETVLEKQHVMTTILSIIPDVQQEMNGNNSFDTKNDTFEKLDEVLSGKLPISLVSSVYDHMKTHPTFKTRFYSGMRRRHHKESSGDLENLNQQESKQLVNVMEDIINKLQWTTNCQMLPKKYNQYLRSITRAKSHDALSKTKQMEEVDFDDGQDTKNFIFHAASADSTIEQKIKTLHEMLEKFEQLPPSCKSRAEPVKKYIENHMEMLNKVQETKPRRINKESEINNFHAHQQPIRRNDQYEESSDLIEKQLHSVGLGKNPNFKPNFDINHLVQQSRIGQKVEKEDQVENPRLEKKIKRDLNRDTSKNYEKLVEAIRKERIKREAKRRIATSFGRLDMTDYEGKSSNKAFRDVFDTPLVYVL</sequence>
<protein>
    <submittedName>
        <fullName evidence="3">Uncharacterized protein</fullName>
    </submittedName>
</protein>
<feature type="chain" id="PRO_5040294552" evidence="2">
    <location>
        <begin position="23"/>
        <end position="1438"/>
    </location>
</feature>
<dbReference type="EMBL" id="OU898282">
    <property type="protein sequence ID" value="CAG9837261.1"/>
    <property type="molecule type" value="Genomic_DNA"/>
</dbReference>
<feature type="compositionally biased region" description="Polar residues" evidence="1">
    <location>
        <begin position="107"/>
        <end position="119"/>
    </location>
</feature>
<feature type="compositionally biased region" description="Basic and acidic residues" evidence="1">
    <location>
        <begin position="902"/>
        <end position="914"/>
    </location>
</feature>
<keyword evidence="2" id="KW-0732">Signal</keyword>
<dbReference type="Proteomes" id="UP001153709">
    <property type="component" value="Chromosome 7"/>
</dbReference>